<dbReference type="Proteomes" id="UP000184550">
    <property type="component" value="Unassembled WGS sequence"/>
</dbReference>
<dbReference type="CDD" id="cd05243">
    <property type="entry name" value="SDR_a5"/>
    <property type="match status" value="1"/>
</dbReference>
<dbReference type="InterPro" id="IPR036291">
    <property type="entry name" value="NAD(P)-bd_dom_sf"/>
</dbReference>
<evidence type="ECO:0000313" key="4">
    <source>
        <dbReference type="EMBL" id="VXD25672.1"/>
    </source>
</evidence>
<protein>
    <submittedName>
        <fullName evidence="4">3-beta hydroxysteroid dehydrogenase/isomerase</fullName>
    </submittedName>
</protein>
<dbReference type="GO" id="GO:0015979">
    <property type="term" value="P:photosynthesis"/>
    <property type="evidence" value="ECO:0007669"/>
    <property type="project" value="UniProtKB-KW"/>
</dbReference>
<dbReference type="OrthoDB" id="504564at2"/>
<keyword evidence="2" id="KW-0604">Photosystem II</keyword>
<evidence type="ECO:0000259" key="3">
    <source>
        <dbReference type="Pfam" id="PF13460"/>
    </source>
</evidence>
<dbReference type="Gene3D" id="3.40.50.720">
    <property type="entry name" value="NAD(P)-binding Rossmann-like Domain"/>
    <property type="match status" value="1"/>
</dbReference>
<dbReference type="InterPro" id="IPR044256">
    <property type="entry name" value="HCF244-like"/>
</dbReference>
<sequence length="291" mass="32834">MFLVTGATGGLGRRIVQQLCDQEIPVRAFVRLSSRYAQLEHRGAQIFLGDLREQRDIEKACQGVQYIISTHSNPDNPLKLDYRANIDLIDVAKAANVKHFVFISVLGTDRGYEDSPIFKAKREVEKYLQSSGLNYTILRPSALASSLLPLAESFKQTGIYLLIGDRKNRTSVVSTDDVARIAIDSGFIEAANHQIFPVGGPEILIREDIYQIFSRVFNREPIVINPPLFLFDGLRGGLGLINSDLYQKLGTLRVLLGNEFFCTTEEIQNLELIFKMKMENLESFIRRYLAS</sequence>
<dbReference type="SUPFAM" id="SSF51735">
    <property type="entry name" value="NAD(P)-binding Rossmann-fold domains"/>
    <property type="match status" value="1"/>
</dbReference>
<dbReference type="GO" id="GO:0009523">
    <property type="term" value="C:photosystem II"/>
    <property type="evidence" value="ECO:0007669"/>
    <property type="project" value="UniProtKB-KW"/>
</dbReference>
<evidence type="ECO:0000256" key="1">
    <source>
        <dbReference type="ARBA" id="ARBA00022531"/>
    </source>
</evidence>
<dbReference type="EMBL" id="CZCU02000169">
    <property type="protein sequence ID" value="VXD25672.1"/>
    <property type="molecule type" value="Genomic_DNA"/>
</dbReference>
<accession>A0A7Z9C4A6</accession>
<organism evidence="4 5">
    <name type="scientific">Planktothrix serta PCC 8927</name>
    <dbReference type="NCBI Taxonomy" id="671068"/>
    <lineage>
        <taxon>Bacteria</taxon>
        <taxon>Bacillati</taxon>
        <taxon>Cyanobacteriota</taxon>
        <taxon>Cyanophyceae</taxon>
        <taxon>Oscillatoriophycideae</taxon>
        <taxon>Oscillatoriales</taxon>
        <taxon>Microcoleaceae</taxon>
        <taxon>Planktothrix</taxon>
    </lineage>
</organism>
<dbReference type="InterPro" id="IPR016040">
    <property type="entry name" value="NAD(P)-bd_dom"/>
</dbReference>
<evidence type="ECO:0000256" key="2">
    <source>
        <dbReference type="ARBA" id="ARBA00023276"/>
    </source>
</evidence>
<proteinExistence type="predicted"/>
<keyword evidence="1" id="KW-0602">Photosynthesis</keyword>
<dbReference type="RefSeq" id="WP_083626935.1">
    <property type="nucleotide sequence ID" value="NZ_LR734888.1"/>
</dbReference>
<gene>
    <name evidence="4" type="ORF">PL8927_900047</name>
</gene>
<feature type="domain" description="NAD(P)-binding" evidence="3">
    <location>
        <begin position="6"/>
        <end position="184"/>
    </location>
</feature>
<evidence type="ECO:0000313" key="5">
    <source>
        <dbReference type="Proteomes" id="UP000184550"/>
    </source>
</evidence>
<name>A0A7Z9C4A6_9CYAN</name>
<dbReference type="Pfam" id="PF13460">
    <property type="entry name" value="NAD_binding_10"/>
    <property type="match status" value="1"/>
</dbReference>
<keyword evidence="5" id="KW-1185">Reference proteome</keyword>
<dbReference type="AlphaFoldDB" id="A0A7Z9C4A6"/>
<dbReference type="PANTHER" id="PTHR47128">
    <property type="match status" value="1"/>
</dbReference>
<dbReference type="GO" id="GO:0016853">
    <property type="term" value="F:isomerase activity"/>
    <property type="evidence" value="ECO:0007669"/>
    <property type="project" value="UniProtKB-KW"/>
</dbReference>
<comment type="caution">
    <text evidence="4">The sequence shown here is derived from an EMBL/GenBank/DDBJ whole genome shotgun (WGS) entry which is preliminary data.</text>
</comment>
<reference evidence="4" key="1">
    <citation type="submission" date="2019-10" db="EMBL/GenBank/DDBJ databases">
        <authorList>
            <consortium name="Genoscope - CEA"/>
            <person name="William W."/>
        </authorList>
    </citation>
    <scope>NUCLEOTIDE SEQUENCE [LARGE SCALE GENOMIC DNA]</scope>
    <source>
        <strain evidence="4">BBR_PRJEB10992</strain>
    </source>
</reference>
<dbReference type="PANTHER" id="PTHR47128:SF2">
    <property type="entry name" value="PROTEIN HIGH CHLOROPHYLL FLUORESCENCE PHENOTYPE 244, CHLOROPLASTIC"/>
    <property type="match status" value="1"/>
</dbReference>